<feature type="region of interest" description="Disordered" evidence="4">
    <location>
        <begin position="39"/>
        <end position="62"/>
    </location>
</feature>
<evidence type="ECO:0000256" key="4">
    <source>
        <dbReference type="SAM" id="MobiDB-lite"/>
    </source>
</evidence>
<evidence type="ECO:0000259" key="5">
    <source>
        <dbReference type="PROSITE" id="PS50222"/>
    </source>
</evidence>
<evidence type="ECO:0000256" key="3">
    <source>
        <dbReference type="ARBA" id="ARBA00022837"/>
    </source>
</evidence>
<dbReference type="FunFam" id="1.10.238.10:FF:000003">
    <property type="entry name" value="Calmodulin A"/>
    <property type="match status" value="1"/>
</dbReference>
<dbReference type="Gene3D" id="1.10.238.10">
    <property type="entry name" value="EF-hand"/>
    <property type="match status" value="1"/>
</dbReference>
<feature type="domain" description="EF-hand" evidence="5">
    <location>
        <begin position="58"/>
        <end position="93"/>
    </location>
</feature>
<dbReference type="PANTHER" id="PTHR10891">
    <property type="entry name" value="EF-HAND CALCIUM-BINDING DOMAIN CONTAINING PROTEIN"/>
    <property type="match status" value="1"/>
</dbReference>
<evidence type="ECO:0000256" key="2">
    <source>
        <dbReference type="ARBA" id="ARBA00022737"/>
    </source>
</evidence>
<feature type="compositionally biased region" description="Polar residues" evidence="4">
    <location>
        <begin position="45"/>
        <end position="58"/>
    </location>
</feature>
<keyword evidence="2" id="KW-0677">Repeat</keyword>
<keyword evidence="7" id="KW-1185">Reference proteome</keyword>
<organism evidence="6 7">
    <name type="scientific">Ceratopteris richardii</name>
    <name type="common">Triangle waterfern</name>
    <dbReference type="NCBI Taxonomy" id="49495"/>
    <lineage>
        <taxon>Eukaryota</taxon>
        <taxon>Viridiplantae</taxon>
        <taxon>Streptophyta</taxon>
        <taxon>Embryophyta</taxon>
        <taxon>Tracheophyta</taxon>
        <taxon>Polypodiopsida</taxon>
        <taxon>Polypodiidae</taxon>
        <taxon>Polypodiales</taxon>
        <taxon>Pteridineae</taxon>
        <taxon>Pteridaceae</taxon>
        <taxon>Parkerioideae</taxon>
        <taxon>Ceratopteris</taxon>
    </lineage>
</organism>
<dbReference type="SMART" id="SM00054">
    <property type="entry name" value="EFh"/>
    <property type="match status" value="3"/>
</dbReference>
<dbReference type="Proteomes" id="UP000825935">
    <property type="component" value="Chromosome 35"/>
</dbReference>
<dbReference type="InterPro" id="IPR039647">
    <property type="entry name" value="EF_hand_pair_protein_CML-like"/>
</dbReference>
<dbReference type="OMA" id="CRRMIWY"/>
<dbReference type="GO" id="GO:0005509">
    <property type="term" value="F:calcium ion binding"/>
    <property type="evidence" value="ECO:0007669"/>
    <property type="project" value="InterPro"/>
</dbReference>
<proteinExistence type="predicted"/>
<dbReference type="AlphaFoldDB" id="A0A8T2QHJ8"/>
<gene>
    <name evidence="6" type="ORF">KP509_35G042800</name>
</gene>
<protein>
    <recommendedName>
        <fullName evidence="5">EF-hand domain-containing protein</fullName>
    </recommendedName>
</protein>
<accession>A0A8T2QHJ8</accession>
<dbReference type="OrthoDB" id="26525at2759"/>
<feature type="domain" description="EF-hand" evidence="5">
    <location>
        <begin position="150"/>
        <end position="184"/>
    </location>
</feature>
<evidence type="ECO:0000256" key="1">
    <source>
        <dbReference type="ARBA" id="ARBA00022723"/>
    </source>
</evidence>
<dbReference type="Pfam" id="PF13202">
    <property type="entry name" value="EF-hand_5"/>
    <property type="match status" value="1"/>
</dbReference>
<dbReference type="Pfam" id="PF13499">
    <property type="entry name" value="EF-hand_7"/>
    <property type="match status" value="1"/>
</dbReference>
<comment type="caution">
    <text evidence="6">The sequence shown here is derived from an EMBL/GenBank/DDBJ whole genome shotgun (WGS) entry which is preliminary data.</text>
</comment>
<dbReference type="PROSITE" id="PS00018">
    <property type="entry name" value="EF_HAND_1"/>
    <property type="match status" value="3"/>
</dbReference>
<keyword evidence="1" id="KW-0479">Metal-binding</keyword>
<name>A0A8T2QHJ8_CERRI</name>
<feature type="domain" description="EF-hand" evidence="5">
    <location>
        <begin position="112"/>
        <end position="147"/>
    </location>
</feature>
<dbReference type="EMBL" id="CM035440">
    <property type="protein sequence ID" value="KAH7282671.1"/>
    <property type="molecule type" value="Genomic_DNA"/>
</dbReference>
<dbReference type="InterPro" id="IPR011992">
    <property type="entry name" value="EF-hand-dom_pair"/>
</dbReference>
<evidence type="ECO:0000313" key="7">
    <source>
        <dbReference type="Proteomes" id="UP000825935"/>
    </source>
</evidence>
<dbReference type="CDD" id="cd00051">
    <property type="entry name" value="EFh"/>
    <property type="match status" value="2"/>
</dbReference>
<dbReference type="InterPro" id="IPR002048">
    <property type="entry name" value="EF_hand_dom"/>
</dbReference>
<dbReference type="PROSITE" id="PS50222">
    <property type="entry name" value="EF_HAND_2"/>
    <property type="match status" value="3"/>
</dbReference>
<evidence type="ECO:0000313" key="6">
    <source>
        <dbReference type="EMBL" id="KAH7282671.1"/>
    </source>
</evidence>
<dbReference type="InterPro" id="IPR018247">
    <property type="entry name" value="EF_Hand_1_Ca_BS"/>
</dbReference>
<dbReference type="SUPFAM" id="SSF47473">
    <property type="entry name" value="EF-hand"/>
    <property type="match status" value="1"/>
</dbReference>
<keyword evidence="3" id="KW-0106">Calcium</keyword>
<reference evidence="6" key="1">
    <citation type="submission" date="2021-08" db="EMBL/GenBank/DDBJ databases">
        <title>WGS assembly of Ceratopteris richardii.</title>
        <authorList>
            <person name="Marchant D.B."/>
            <person name="Chen G."/>
            <person name="Jenkins J."/>
            <person name="Shu S."/>
            <person name="Leebens-Mack J."/>
            <person name="Grimwood J."/>
            <person name="Schmutz J."/>
            <person name="Soltis P."/>
            <person name="Soltis D."/>
            <person name="Chen Z.-H."/>
        </authorList>
    </citation>
    <scope>NUCLEOTIDE SEQUENCE</scope>
    <source>
        <strain evidence="6">Whitten #5841</strain>
        <tissue evidence="6">Leaf</tissue>
    </source>
</reference>
<sequence length="184" mass="20460">MLVRLNFLCRYVAASFQSLRLSRSVSSLIVRKAGATAASARPDRQPSTASCHRPTTNGGDPWLRKVFDKLDSDRDGHVSTDDLAGLGASSSSDFLRWRRSLDYGNFLAFYEEGDEELEGAFDVYDADGDGFISCAELQRALVGMGFTYCANEQFCKLIIQSVDANSDGKIDFTEFRQMMSTRNF</sequence>